<dbReference type="HAMAP" id="MF_00038">
    <property type="entry name" value="MraY"/>
    <property type="match status" value="1"/>
</dbReference>
<feature type="transmembrane region" description="Helical" evidence="7">
    <location>
        <begin position="202"/>
        <end position="219"/>
    </location>
</feature>
<comment type="similarity">
    <text evidence="2 7">Belongs to the glycosyltransferase 4 family. MraY subfamily.</text>
</comment>
<dbReference type="GO" id="GO:0071555">
    <property type="term" value="P:cell wall organization"/>
    <property type="evidence" value="ECO:0007669"/>
    <property type="project" value="UniProtKB-KW"/>
</dbReference>
<feature type="transmembrane region" description="Helical" evidence="7">
    <location>
        <begin position="253"/>
        <end position="274"/>
    </location>
</feature>
<keyword evidence="7" id="KW-0132">Cell division</keyword>
<dbReference type="GO" id="GO:0051301">
    <property type="term" value="P:cell division"/>
    <property type="evidence" value="ECO:0007669"/>
    <property type="project" value="UniProtKB-KW"/>
</dbReference>
<feature type="transmembrane region" description="Helical" evidence="7">
    <location>
        <begin position="79"/>
        <end position="97"/>
    </location>
</feature>
<dbReference type="PANTHER" id="PTHR22926:SF5">
    <property type="entry name" value="PHOSPHO-N-ACETYLMURAMOYL-PENTAPEPTIDE-TRANSFERASE HOMOLOG"/>
    <property type="match status" value="1"/>
</dbReference>
<dbReference type="NCBIfam" id="TIGR00445">
    <property type="entry name" value="mraY"/>
    <property type="match status" value="1"/>
</dbReference>
<organism evidence="10 11">
    <name type="scientific">Melissococcus plutonius</name>
    <dbReference type="NCBI Taxonomy" id="33970"/>
    <lineage>
        <taxon>Bacteria</taxon>
        <taxon>Bacillati</taxon>
        <taxon>Bacillota</taxon>
        <taxon>Bacilli</taxon>
        <taxon>Lactobacillales</taxon>
        <taxon>Enterococcaceae</taxon>
        <taxon>Melissococcus</taxon>
    </lineage>
</organism>
<keyword evidence="5 7" id="KW-1133">Transmembrane helix</keyword>
<evidence type="ECO:0000256" key="7">
    <source>
        <dbReference type="HAMAP-Rule" id="MF_00038"/>
    </source>
</evidence>
<evidence type="ECO:0000313" key="10">
    <source>
        <dbReference type="EMBL" id="BBC61264.1"/>
    </source>
</evidence>
<dbReference type="EMBL" id="AP018492">
    <property type="protein sequence ID" value="BBC61264.1"/>
    <property type="molecule type" value="Genomic_DNA"/>
</dbReference>
<dbReference type="PANTHER" id="PTHR22926">
    <property type="entry name" value="PHOSPHO-N-ACETYLMURAMOYL-PENTAPEPTIDE-TRANSFERASE"/>
    <property type="match status" value="1"/>
</dbReference>
<dbReference type="RefSeq" id="WP_015695141.1">
    <property type="nucleotide sequence ID" value="NZ_AP018492.1"/>
</dbReference>
<evidence type="ECO:0000256" key="1">
    <source>
        <dbReference type="ARBA" id="ARBA00004141"/>
    </source>
</evidence>
<feature type="transmembrane region" description="Helical" evidence="7">
    <location>
        <begin position="303"/>
        <end position="320"/>
    </location>
</feature>
<evidence type="ECO:0000256" key="9">
    <source>
        <dbReference type="PIRSR" id="PIRSR600715-1"/>
    </source>
</evidence>
<dbReference type="GO" id="GO:0008963">
    <property type="term" value="F:phospho-N-acetylmuramoyl-pentapeptide-transferase activity"/>
    <property type="evidence" value="ECO:0007669"/>
    <property type="project" value="UniProtKB-UniRule"/>
</dbReference>
<dbReference type="Pfam" id="PF00953">
    <property type="entry name" value="Glycos_transf_4"/>
    <property type="match status" value="1"/>
</dbReference>
<dbReference type="EC" id="2.7.8.13" evidence="7 8"/>
<keyword evidence="7 9" id="KW-0479">Metal-binding</keyword>
<dbReference type="UniPathway" id="UPA00219"/>
<gene>
    <name evidence="7" type="primary">mraY</name>
    <name evidence="10" type="ORF">DAT561_1157</name>
</gene>
<feature type="binding site" evidence="9">
    <location>
        <position position="230"/>
    </location>
    <ligand>
        <name>Mg(2+)</name>
        <dbReference type="ChEBI" id="CHEBI:18420"/>
    </ligand>
</feature>
<feature type="transmembrane region" description="Helical" evidence="7">
    <location>
        <begin position="51"/>
        <end position="73"/>
    </location>
</feature>
<keyword evidence="6 7" id="KW-0472">Membrane</keyword>
<keyword evidence="7" id="KW-1003">Cell membrane</keyword>
<dbReference type="Pfam" id="PF10555">
    <property type="entry name" value="MraY_sig1"/>
    <property type="match status" value="1"/>
</dbReference>
<reference evidence="10 11" key="1">
    <citation type="submission" date="2018-01" db="EMBL/GenBank/DDBJ databases">
        <title>Whole genome sequence of Melissococcus plutonius DAT561.</title>
        <authorList>
            <person name="Okumura K."/>
            <person name="Takamatsu D."/>
            <person name="Okura M."/>
        </authorList>
    </citation>
    <scope>NUCLEOTIDE SEQUENCE [LARGE SCALE GENOMIC DNA]</scope>
    <source>
        <strain evidence="10 11">DAT561</strain>
    </source>
</reference>
<comment type="catalytic activity">
    <reaction evidence="7">
        <text>UDP-N-acetyl-alpha-D-muramoyl-L-alanyl-gamma-D-glutamyl-L-lysyl-D-alanyl-D-alanine + di-trans,octa-cis-undecaprenyl phosphate = Mur2Ac(oyl-L-Ala-gamma-D-Glu-L-Lys-D-Ala-D-Ala)-di-trans,octa-cis-undecaprenyl diphosphate + UMP</text>
        <dbReference type="Rhea" id="RHEA:21920"/>
        <dbReference type="ChEBI" id="CHEBI:57865"/>
        <dbReference type="ChEBI" id="CHEBI:60032"/>
        <dbReference type="ChEBI" id="CHEBI:60392"/>
        <dbReference type="ChEBI" id="CHEBI:70758"/>
        <dbReference type="EC" id="2.7.8.13"/>
    </reaction>
</comment>
<dbReference type="Proteomes" id="UP000269226">
    <property type="component" value="Chromosome"/>
</dbReference>
<feature type="transmembrane region" description="Helical" evidence="7">
    <location>
        <begin position="151"/>
        <end position="171"/>
    </location>
</feature>
<dbReference type="GeneID" id="57043703"/>
<keyword evidence="4 7" id="KW-0812">Transmembrane</keyword>
<dbReference type="InterPro" id="IPR003524">
    <property type="entry name" value="PNAcMuramoyl-5peptid_Trfase"/>
</dbReference>
<evidence type="ECO:0000256" key="2">
    <source>
        <dbReference type="ARBA" id="ARBA00005583"/>
    </source>
</evidence>
<comment type="function">
    <text evidence="7">Catalyzes the initial step of the lipid cycle reactions in the biosynthesis of the cell wall peptidoglycan: transfers peptidoglycan precursor phospho-MurNAc-pentapeptide from UDP-MurNAc-pentapeptide onto the lipid carrier undecaprenyl phosphate, yielding undecaprenyl-pyrophosphoryl-MurNAc-pentapeptide, known as lipid I.</text>
</comment>
<sequence>MEWTQIFIPLVCSFALTIVIMPLFIGYFLIKKQGQVTREEGPTWHNSKTGTPTMGGVVFLLASIITALMVGIWQKEVTPSLLILLFTIILYGLLGFLDDFIKIIKKRNLGLTSTQKMIGQIAGAIIFYFVFLKEGYPNTLNFFGRIEIPFGYFYGLFIIFLLVGFSNAINLTDGIDGLVAGLATISFSAYAIIAWKQAQFDVFIVCISIIGGLVGFIPYNKKPAKIFMGDVGSLALGGVLAAIAIMLKQEWTLLLIGFVYICETLSVILQVSSYKLTGKRIFKMSPIHHHFEMCGWSEWKIDIIFWLINLIGSGLALWILF</sequence>
<protein>
    <recommendedName>
        <fullName evidence="7 8">Phospho-N-acetylmuramoyl-pentapeptide-transferase</fullName>
        <ecNumber evidence="7 8">2.7.8.13</ecNumber>
    </recommendedName>
    <alternativeName>
        <fullName evidence="7">UDP-MurNAc-pentapeptide phosphotransferase</fullName>
    </alternativeName>
</protein>
<evidence type="ECO:0000256" key="4">
    <source>
        <dbReference type="ARBA" id="ARBA00022692"/>
    </source>
</evidence>
<proteinExistence type="inferred from homology"/>
<comment type="cofactor">
    <cofactor evidence="7 9">
        <name>Mg(2+)</name>
        <dbReference type="ChEBI" id="CHEBI:18420"/>
    </cofactor>
</comment>
<feature type="transmembrane region" description="Helical" evidence="7">
    <location>
        <begin position="6"/>
        <end position="30"/>
    </location>
</feature>
<dbReference type="AlphaFoldDB" id="A0A2Z5Y391"/>
<feature type="transmembrane region" description="Helical" evidence="7">
    <location>
        <begin position="109"/>
        <end position="131"/>
    </location>
</feature>
<evidence type="ECO:0000256" key="3">
    <source>
        <dbReference type="ARBA" id="ARBA00022679"/>
    </source>
</evidence>
<dbReference type="GO" id="GO:0009252">
    <property type="term" value="P:peptidoglycan biosynthetic process"/>
    <property type="evidence" value="ECO:0007669"/>
    <property type="project" value="UniProtKB-UniRule"/>
</dbReference>
<dbReference type="PROSITE" id="PS01347">
    <property type="entry name" value="MRAY_1"/>
    <property type="match status" value="1"/>
</dbReference>
<evidence type="ECO:0000256" key="5">
    <source>
        <dbReference type="ARBA" id="ARBA00022989"/>
    </source>
</evidence>
<evidence type="ECO:0000313" key="11">
    <source>
        <dbReference type="Proteomes" id="UP000269226"/>
    </source>
</evidence>
<evidence type="ECO:0000256" key="8">
    <source>
        <dbReference type="NCBIfam" id="TIGR00445"/>
    </source>
</evidence>
<keyword evidence="3 7" id="KW-0808">Transferase</keyword>
<dbReference type="GO" id="GO:0008360">
    <property type="term" value="P:regulation of cell shape"/>
    <property type="evidence" value="ECO:0007669"/>
    <property type="project" value="UniProtKB-KW"/>
</dbReference>
<dbReference type="CDD" id="cd06852">
    <property type="entry name" value="GT_MraY"/>
    <property type="match status" value="1"/>
</dbReference>
<keyword evidence="7" id="KW-0131">Cell cycle</keyword>
<dbReference type="GO" id="GO:0046872">
    <property type="term" value="F:metal ion binding"/>
    <property type="evidence" value="ECO:0007669"/>
    <property type="project" value="UniProtKB-KW"/>
</dbReference>
<accession>A0A2Z5Y391</accession>
<name>A0A2Z5Y391_9ENTE</name>
<evidence type="ECO:0000256" key="6">
    <source>
        <dbReference type="ARBA" id="ARBA00023136"/>
    </source>
</evidence>
<keyword evidence="7" id="KW-0133">Cell shape</keyword>
<feature type="binding site" evidence="9">
    <location>
        <position position="170"/>
    </location>
    <ligand>
        <name>Mg(2+)</name>
        <dbReference type="ChEBI" id="CHEBI:18420"/>
    </ligand>
</feature>
<keyword evidence="7" id="KW-0573">Peptidoglycan synthesis</keyword>
<comment type="pathway">
    <text evidence="7">Cell wall biogenesis; peptidoglycan biosynthesis.</text>
</comment>
<dbReference type="InterPro" id="IPR018480">
    <property type="entry name" value="PNAcMuramoyl-5peptid_Trfase_CS"/>
</dbReference>
<comment type="subcellular location">
    <subcellularLocation>
        <location evidence="7">Cell membrane</location>
        <topology evidence="7">Multi-pass membrane protein</topology>
    </subcellularLocation>
    <subcellularLocation>
        <location evidence="1">Membrane</location>
        <topology evidence="1">Multi-pass membrane protein</topology>
    </subcellularLocation>
</comment>
<dbReference type="GO" id="GO:0005886">
    <property type="term" value="C:plasma membrane"/>
    <property type="evidence" value="ECO:0007669"/>
    <property type="project" value="UniProtKB-SubCell"/>
</dbReference>
<feature type="transmembrane region" description="Helical" evidence="7">
    <location>
        <begin position="178"/>
        <end position="196"/>
    </location>
</feature>
<keyword evidence="7" id="KW-0961">Cell wall biogenesis/degradation</keyword>
<dbReference type="PROSITE" id="PS01348">
    <property type="entry name" value="MRAY_2"/>
    <property type="match status" value="1"/>
</dbReference>
<keyword evidence="7 9" id="KW-0460">Magnesium</keyword>
<feature type="transmembrane region" description="Helical" evidence="7">
    <location>
        <begin position="226"/>
        <end position="247"/>
    </location>
</feature>
<dbReference type="InterPro" id="IPR000715">
    <property type="entry name" value="Glycosyl_transferase_4"/>
</dbReference>